<dbReference type="Proteomes" id="UP000198641">
    <property type="component" value="Unassembled WGS sequence"/>
</dbReference>
<dbReference type="InterPro" id="IPR000644">
    <property type="entry name" value="CBS_dom"/>
</dbReference>
<dbReference type="STRING" id="284577.SAMN05216571_11557"/>
<feature type="domain" description="CBS" evidence="2">
    <location>
        <begin position="43"/>
        <end position="100"/>
    </location>
</feature>
<evidence type="ECO:0000313" key="4">
    <source>
        <dbReference type="Proteomes" id="UP000198641"/>
    </source>
</evidence>
<evidence type="ECO:0000256" key="1">
    <source>
        <dbReference type="PROSITE-ProRule" id="PRU00703"/>
    </source>
</evidence>
<proteinExistence type="predicted"/>
<dbReference type="RefSeq" id="WP_092528235.1">
    <property type="nucleotide sequence ID" value="NZ_FNCI01000015.1"/>
</dbReference>
<keyword evidence="4" id="KW-1185">Reference proteome</keyword>
<dbReference type="EMBL" id="FNCI01000015">
    <property type="protein sequence ID" value="SDG48575.1"/>
    <property type="molecule type" value="Genomic_DNA"/>
</dbReference>
<protein>
    <submittedName>
        <fullName evidence="3">CBS domain-containing protein</fullName>
    </submittedName>
</protein>
<name>A0A1G7ULT7_9GAMM</name>
<reference evidence="3 4" key="1">
    <citation type="submission" date="2016-10" db="EMBL/GenBank/DDBJ databases">
        <authorList>
            <person name="de Groot N.N."/>
        </authorList>
    </citation>
    <scope>NUCLEOTIDE SEQUENCE [LARGE SCALE GENOMIC DNA]</scope>
    <source>
        <strain evidence="3 4">BH539</strain>
    </source>
</reference>
<evidence type="ECO:0000259" key="2">
    <source>
        <dbReference type="PROSITE" id="PS51371"/>
    </source>
</evidence>
<organism evidence="3 4">
    <name type="scientific">Onishia taeanensis</name>
    <dbReference type="NCBI Taxonomy" id="284577"/>
    <lineage>
        <taxon>Bacteria</taxon>
        <taxon>Pseudomonadati</taxon>
        <taxon>Pseudomonadota</taxon>
        <taxon>Gammaproteobacteria</taxon>
        <taxon>Oceanospirillales</taxon>
        <taxon>Halomonadaceae</taxon>
        <taxon>Onishia</taxon>
    </lineage>
</organism>
<dbReference type="PROSITE" id="PS51371">
    <property type="entry name" value="CBS"/>
    <property type="match status" value="1"/>
</dbReference>
<dbReference type="Pfam" id="PF00571">
    <property type="entry name" value="CBS"/>
    <property type="match status" value="1"/>
</dbReference>
<keyword evidence="1" id="KW-0129">CBS domain</keyword>
<gene>
    <name evidence="3" type="ORF">SAMN05216571_11557</name>
</gene>
<dbReference type="SUPFAM" id="SSF54631">
    <property type="entry name" value="CBS-domain pair"/>
    <property type="match status" value="1"/>
</dbReference>
<dbReference type="Gene3D" id="3.10.580.10">
    <property type="entry name" value="CBS-domain"/>
    <property type="match status" value="1"/>
</dbReference>
<dbReference type="OrthoDB" id="6181416at2"/>
<dbReference type="InterPro" id="IPR046342">
    <property type="entry name" value="CBS_dom_sf"/>
</dbReference>
<sequence length="202" mass="21635">MPDLSHPTLTLESLAGDLPIADPAESLTQLSVDSPASSILTDFTKVRARTIGTETPAEEARMIMQASGVRLLLVADADGHCQGIVTAKELLGGRRTTQAMQTHQIARADVTVGMVHSPCSTLHALPMSRLSKLTIGTLLKALQAHGDQHLLIVDHDEHQQPRLRGLVSASDAGRALGVELGQLLREPHSFADICRVMLGHEL</sequence>
<accession>A0A1G7ULT7</accession>
<dbReference type="AlphaFoldDB" id="A0A1G7ULT7"/>
<evidence type="ECO:0000313" key="3">
    <source>
        <dbReference type="EMBL" id="SDG48575.1"/>
    </source>
</evidence>